<keyword evidence="3" id="KW-1185">Reference proteome</keyword>
<dbReference type="Proteomes" id="UP000307999">
    <property type="component" value="Unassembled WGS sequence"/>
</dbReference>
<dbReference type="Pfam" id="PF11932">
    <property type="entry name" value="DUF3450"/>
    <property type="match status" value="1"/>
</dbReference>
<feature type="signal peptide" evidence="1">
    <location>
        <begin position="1"/>
        <end position="28"/>
    </location>
</feature>
<keyword evidence="1" id="KW-0732">Signal</keyword>
<organism evidence="2 3">
    <name type="scientific">Thalassotalea mangrovi</name>
    <dbReference type="NCBI Taxonomy" id="2572245"/>
    <lineage>
        <taxon>Bacteria</taxon>
        <taxon>Pseudomonadati</taxon>
        <taxon>Pseudomonadota</taxon>
        <taxon>Gammaproteobacteria</taxon>
        <taxon>Alteromonadales</taxon>
        <taxon>Colwelliaceae</taxon>
        <taxon>Thalassotalea</taxon>
    </lineage>
</organism>
<gene>
    <name evidence="2" type="ORF">E8M12_11080</name>
</gene>
<dbReference type="EMBL" id="SWDB01000027">
    <property type="protein sequence ID" value="TKB44673.1"/>
    <property type="molecule type" value="Genomic_DNA"/>
</dbReference>
<sequence>MSKISKKSLIASSIVGALALAGSNFASAASLNELQNGEATIVKASAKSQEKINSIYEQTQELLAEYRTVVDETENLKVYNDHVQRLVNDQQAGIDSLERQIGTIQETKKGVVPLMYKMIDSLEEFIALDIPVNLKDRTERLERLKDVMSRQGISVAEQFRLVLEAYEIETDYGSMFSAYQGDLEFEGKNITVDFVHMGRTVLVAQSLDLKNAWIWEHSSREWKALEDEYLSPITKAIRMARKQTAPDLVKLPVYAAGAGE</sequence>
<comment type="caution">
    <text evidence="2">The sequence shown here is derived from an EMBL/GenBank/DDBJ whole genome shotgun (WGS) entry which is preliminary data.</text>
</comment>
<dbReference type="AlphaFoldDB" id="A0A4U1B431"/>
<evidence type="ECO:0000313" key="3">
    <source>
        <dbReference type="Proteomes" id="UP000307999"/>
    </source>
</evidence>
<name>A0A4U1B431_9GAMM</name>
<accession>A0A4U1B431</accession>
<proteinExistence type="predicted"/>
<dbReference type="InterPro" id="IPR016866">
    <property type="entry name" value="UCP028069"/>
</dbReference>
<evidence type="ECO:0000313" key="2">
    <source>
        <dbReference type="EMBL" id="TKB44673.1"/>
    </source>
</evidence>
<dbReference type="PIRSF" id="PIRSF028069">
    <property type="entry name" value="UCP028069"/>
    <property type="match status" value="1"/>
</dbReference>
<feature type="chain" id="PRO_5020548137" evidence="1">
    <location>
        <begin position="29"/>
        <end position="260"/>
    </location>
</feature>
<reference evidence="2 3" key="1">
    <citation type="submission" date="2019-04" db="EMBL/GenBank/DDBJ databases">
        <title>Thalassotalea guangxiensis sp. nov., isolated from sediment of the coastal wetland.</title>
        <authorList>
            <person name="Zheng S."/>
            <person name="Zhang D."/>
        </authorList>
    </citation>
    <scope>NUCLEOTIDE SEQUENCE [LARGE SCALE GENOMIC DNA]</scope>
    <source>
        <strain evidence="2 3">ZS-4</strain>
    </source>
</reference>
<dbReference type="OrthoDB" id="5880116at2"/>
<evidence type="ECO:0000256" key="1">
    <source>
        <dbReference type="SAM" id="SignalP"/>
    </source>
</evidence>
<protein>
    <submittedName>
        <fullName evidence="2">DUF3450 domain-containing protein</fullName>
    </submittedName>
</protein>